<dbReference type="Pfam" id="PF17032">
    <property type="entry name" value="Zn_ribbon_15"/>
    <property type="match status" value="1"/>
</dbReference>
<dbReference type="RefSeq" id="WP_317505359.1">
    <property type="nucleotide sequence ID" value="NZ_JAWLKI010000007.1"/>
</dbReference>
<organism evidence="2 3">
    <name type="scientific">Gordonia amicalis</name>
    <dbReference type="NCBI Taxonomy" id="89053"/>
    <lineage>
        <taxon>Bacteria</taxon>
        <taxon>Bacillati</taxon>
        <taxon>Actinomycetota</taxon>
        <taxon>Actinomycetes</taxon>
        <taxon>Mycobacteriales</taxon>
        <taxon>Gordoniaceae</taxon>
        <taxon>Gordonia</taxon>
    </lineage>
</organism>
<evidence type="ECO:0000313" key="2">
    <source>
        <dbReference type="EMBL" id="MDV6307356.1"/>
    </source>
</evidence>
<reference evidence="2 3" key="1">
    <citation type="submission" date="2023-10" db="EMBL/GenBank/DDBJ databases">
        <title>Development of a sustainable strategy for remediation of hydrocarbon-contaminated territories based on the waste exchange concept.</title>
        <authorList>
            <person name="Krivoruchko A."/>
        </authorList>
    </citation>
    <scope>NUCLEOTIDE SEQUENCE [LARGE SCALE GENOMIC DNA]</scope>
    <source>
        <strain evidence="2 3">IEGM 1266</strain>
    </source>
</reference>
<proteinExistence type="predicted"/>
<comment type="caution">
    <text evidence="2">The sequence shown here is derived from an EMBL/GenBank/DDBJ whole genome shotgun (WGS) entry which is preliminary data.</text>
</comment>
<accession>A0ABU4DC97</accession>
<keyword evidence="3" id="KW-1185">Reference proteome</keyword>
<dbReference type="InterPro" id="IPR031493">
    <property type="entry name" value="Zinc_ribbon_15"/>
</dbReference>
<protein>
    <submittedName>
        <fullName evidence="2">Zinc-ribbon domain-containing protein</fullName>
    </submittedName>
</protein>
<name>A0ABU4DC97_9ACTN</name>
<dbReference type="Proteomes" id="UP001185779">
    <property type="component" value="Unassembled WGS sequence"/>
</dbReference>
<evidence type="ECO:0000313" key="3">
    <source>
        <dbReference type="Proteomes" id="UP001185779"/>
    </source>
</evidence>
<sequence length="82" mass="9428">MVETVATSSFWHDGDVFFLFGFGHRQQHLGAGHTRTCPRCHNTTQWARMREYSQFTLFFIPVARWSRRQFEACGICGATVAA</sequence>
<gene>
    <name evidence="2" type="ORF">R3P94_08430</name>
</gene>
<feature type="domain" description="Zinc-ribbon 15" evidence="1">
    <location>
        <begin position="36"/>
        <end position="80"/>
    </location>
</feature>
<evidence type="ECO:0000259" key="1">
    <source>
        <dbReference type="Pfam" id="PF17032"/>
    </source>
</evidence>
<dbReference type="EMBL" id="JAWLKI010000007">
    <property type="protein sequence ID" value="MDV6307356.1"/>
    <property type="molecule type" value="Genomic_DNA"/>
</dbReference>